<sequence length="49" mass="5268">MYTIALLGSSCFICYLALCALVVLRTGATSGLRDVAWAVNGILHLRQVN</sequence>
<evidence type="ECO:0000313" key="1">
    <source>
        <dbReference type="EMBL" id="MBB5918037.1"/>
    </source>
</evidence>
<keyword evidence="2" id="KW-1185">Reference proteome</keyword>
<proteinExistence type="predicted"/>
<name>A0A7W9PKY8_9NOCA</name>
<dbReference type="EMBL" id="JACHIT010000002">
    <property type="protein sequence ID" value="MBB5918037.1"/>
    <property type="molecule type" value="Genomic_DNA"/>
</dbReference>
<accession>A0A7W9PKY8</accession>
<reference evidence="1 2" key="1">
    <citation type="submission" date="2020-08" db="EMBL/GenBank/DDBJ databases">
        <title>Sequencing the genomes of 1000 actinobacteria strains.</title>
        <authorList>
            <person name="Klenk H.-P."/>
        </authorList>
    </citation>
    <scope>NUCLEOTIDE SEQUENCE [LARGE SCALE GENOMIC DNA]</scope>
    <source>
        <strain evidence="1 2">DSM 43582</strain>
    </source>
</reference>
<evidence type="ECO:0000313" key="2">
    <source>
        <dbReference type="Proteomes" id="UP000540412"/>
    </source>
</evidence>
<comment type="caution">
    <text evidence="1">The sequence shown here is derived from an EMBL/GenBank/DDBJ whole genome shotgun (WGS) entry which is preliminary data.</text>
</comment>
<dbReference type="Proteomes" id="UP000540412">
    <property type="component" value="Unassembled WGS sequence"/>
</dbReference>
<gene>
    <name evidence="1" type="ORF">BJY24_006949</name>
</gene>
<protein>
    <submittedName>
        <fullName evidence="1">Putative membrane-bound spermidine synthase</fullName>
    </submittedName>
</protein>
<dbReference type="RefSeq" id="WP_157185434.1">
    <property type="nucleotide sequence ID" value="NZ_JACHIT010000002.1"/>
</dbReference>
<dbReference type="AlphaFoldDB" id="A0A7W9PKY8"/>
<organism evidence="1 2">
    <name type="scientific">Nocardia transvalensis</name>
    <dbReference type="NCBI Taxonomy" id="37333"/>
    <lineage>
        <taxon>Bacteria</taxon>
        <taxon>Bacillati</taxon>
        <taxon>Actinomycetota</taxon>
        <taxon>Actinomycetes</taxon>
        <taxon>Mycobacteriales</taxon>
        <taxon>Nocardiaceae</taxon>
        <taxon>Nocardia</taxon>
    </lineage>
</organism>